<feature type="region of interest" description="Disordered" evidence="1">
    <location>
        <begin position="77"/>
        <end position="129"/>
    </location>
</feature>
<gene>
    <name evidence="3" type="ORF">FEV09_10875</name>
</gene>
<dbReference type="EMBL" id="VBTY01000079">
    <property type="protein sequence ID" value="MDG3495061.1"/>
    <property type="molecule type" value="Genomic_DNA"/>
</dbReference>
<feature type="compositionally biased region" description="Acidic residues" evidence="1">
    <location>
        <begin position="119"/>
        <end position="129"/>
    </location>
</feature>
<dbReference type="RefSeq" id="WP_009627169.1">
    <property type="nucleotide sequence ID" value="NZ_VBTY01000079.1"/>
</dbReference>
<feature type="compositionally biased region" description="Polar residues" evidence="1">
    <location>
        <begin position="77"/>
        <end position="90"/>
    </location>
</feature>
<feature type="compositionally biased region" description="Basic and acidic residues" evidence="1">
    <location>
        <begin position="93"/>
        <end position="118"/>
    </location>
</feature>
<evidence type="ECO:0000313" key="4">
    <source>
        <dbReference type="Proteomes" id="UP001152872"/>
    </source>
</evidence>
<feature type="transmembrane region" description="Helical" evidence="2">
    <location>
        <begin position="6"/>
        <end position="28"/>
    </location>
</feature>
<evidence type="ECO:0000313" key="3">
    <source>
        <dbReference type="EMBL" id="MDG3495061.1"/>
    </source>
</evidence>
<evidence type="ECO:0000256" key="1">
    <source>
        <dbReference type="SAM" id="MobiDB-lite"/>
    </source>
</evidence>
<organism evidence="3 4">
    <name type="scientific">Pseudanabaena catenata USMAC16</name>
    <dbReference type="NCBI Taxonomy" id="1855837"/>
    <lineage>
        <taxon>Bacteria</taxon>
        <taxon>Bacillati</taxon>
        <taxon>Cyanobacteriota</taxon>
        <taxon>Cyanophyceae</taxon>
        <taxon>Pseudanabaenales</taxon>
        <taxon>Pseudanabaenaceae</taxon>
        <taxon>Pseudanabaena</taxon>
    </lineage>
</organism>
<evidence type="ECO:0008006" key="5">
    <source>
        <dbReference type="Google" id="ProtNLM"/>
    </source>
</evidence>
<comment type="caution">
    <text evidence="3">The sequence shown here is derived from an EMBL/GenBank/DDBJ whole genome shotgun (WGS) entry which is preliminary data.</text>
</comment>
<proteinExistence type="predicted"/>
<name>A0A9X4RI11_9CYAN</name>
<keyword evidence="2" id="KW-0472">Membrane</keyword>
<evidence type="ECO:0000256" key="2">
    <source>
        <dbReference type="SAM" id="Phobius"/>
    </source>
</evidence>
<dbReference type="Proteomes" id="UP001152872">
    <property type="component" value="Unassembled WGS sequence"/>
</dbReference>
<feature type="transmembrane region" description="Helical" evidence="2">
    <location>
        <begin position="40"/>
        <end position="60"/>
    </location>
</feature>
<protein>
    <recommendedName>
        <fullName evidence="5">DUF1049 domain-containing protein</fullName>
    </recommendedName>
</protein>
<reference evidence="3" key="1">
    <citation type="submission" date="2019-05" db="EMBL/GenBank/DDBJ databases">
        <title>Whole genome sequencing of Pseudanabaena catenata USMAC16.</title>
        <authorList>
            <person name="Khan Z."/>
            <person name="Omar W.M."/>
            <person name="Convey P."/>
            <person name="Merican F."/>
            <person name="Najimudin N."/>
        </authorList>
    </citation>
    <scope>NUCLEOTIDE SEQUENCE</scope>
    <source>
        <strain evidence="3">USMAC16</strain>
    </source>
</reference>
<accession>A0A9X4RI11</accession>
<dbReference type="AlphaFoldDB" id="A0A9X4RI11"/>
<sequence>MLRLSLYLFLWGMTLAIAIFAGQNTYLVNLKLFSLQSIKLPLGVVLVFSTGLGATFVSLWQNSFNFHPPEVPKFSGFTSPNYPSNNQSPKSAVKQEAKQEVKREVKKDISRTAKKQRDDFDDDWDDDWG</sequence>
<keyword evidence="2" id="KW-0812">Transmembrane</keyword>
<keyword evidence="4" id="KW-1185">Reference proteome</keyword>
<keyword evidence="2" id="KW-1133">Transmembrane helix</keyword>